<dbReference type="AlphaFoldDB" id="A0AAE9ZE78"/>
<evidence type="ECO:0000259" key="1">
    <source>
        <dbReference type="PROSITE" id="PS50887"/>
    </source>
</evidence>
<keyword evidence="3" id="KW-1185">Reference proteome</keyword>
<protein>
    <submittedName>
        <fullName evidence="2">Diguanylate cyclase</fullName>
        <ecNumber evidence="2">2.7.7.65</ecNumber>
    </submittedName>
</protein>
<dbReference type="KEGG" id="hfl:PUV54_14095"/>
<dbReference type="Gene3D" id="3.30.70.270">
    <property type="match status" value="1"/>
</dbReference>
<dbReference type="InterPro" id="IPR000160">
    <property type="entry name" value="GGDEF_dom"/>
</dbReference>
<dbReference type="EC" id="2.7.7.65" evidence="2"/>
<keyword evidence="2" id="KW-0548">Nucleotidyltransferase</keyword>
<reference evidence="2" key="1">
    <citation type="submission" date="2023-02" db="EMBL/GenBank/DDBJ databases">
        <title>Genome sequence of Hyphococcus flavus.</title>
        <authorList>
            <person name="Rong J.-C."/>
            <person name="Zhao Q."/>
            <person name="Yi M."/>
            <person name="Wu J.-Y."/>
        </authorList>
    </citation>
    <scope>NUCLEOTIDE SEQUENCE</scope>
    <source>
        <strain evidence="2">MCCC 1K03223</strain>
    </source>
</reference>
<feature type="domain" description="GGDEF" evidence="1">
    <location>
        <begin position="319"/>
        <end position="450"/>
    </location>
</feature>
<proteinExistence type="predicted"/>
<name>A0AAE9ZE78_9PROT</name>
<dbReference type="InterPro" id="IPR043128">
    <property type="entry name" value="Rev_trsase/Diguanyl_cyclase"/>
</dbReference>
<dbReference type="InterPro" id="IPR029787">
    <property type="entry name" value="Nucleotide_cyclase"/>
</dbReference>
<accession>A0AAE9ZE78</accession>
<sequence>MHGQDRPTPKARFAYVGGEESDFAALAEAFSVSGYALVRLDEAYGADLSLIDLRGKNVSVKKAQSITALLRRKSPESSILIVVDPYLNDTARMALRRHGEVVCIGAKPDALIAKCRHLLRLRNVAEEAGERLKTLATLNRLSEFPPIAAPPLGLRVLIAGEAGPAALTAINALRPESEQCMCVFSAGQAMRAIETSRFDCAIFLPSRESDPLMSLAKALRRHPKHNALPVIYPLLDVDYAEDFVPRGASDFILMRHIASDLLPKCQTAARRARLLKTMRRFLNACTGQSIRDESSGAFTSLFLSEHGARICGRADQSGRPLALIAIKINASALDNNESPFSRSAQHQATKIINRVTRAEDTTARIAPDSFLVLAPATTEHDARQTALRIRGVMENTAFKGERDKLHYGVKVDIAAVARPAGHCIEECVALALKGLQEAQSIKPLSQQLTQ</sequence>
<dbReference type="SUPFAM" id="SSF55073">
    <property type="entry name" value="Nucleotide cyclase"/>
    <property type="match status" value="1"/>
</dbReference>
<dbReference type="GO" id="GO:0052621">
    <property type="term" value="F:diguanylate cyclase activity"/>
    <property type="evidence" value="ECO:0007669"/>
    <property type="project" value="UniProtKB-EC"/>
</dbReference>
<organism evidence="2 3">
    <name type="scientific">Hyphococcus flavus</name>
    <dbReference type="NCBI Taxonomy" id="1866326"/>
    <lineage>
        <taxon>Bacteria</taxon>
        <taxon>Pseudomonadati</taxon>
        <taxon>Pseudomonadota</taxon>
        <taxon>Alphaproteobacteria</taxon>
        <taxon>Parvularculales</taxon>
        <taxon>Parvularculaceae</taxon>
        <taxon>Hyphococcus</taxon>
    </lineage>
</organism>
<dbReference type="RefSeq" id="WP_274492905.1">
    <property type="nucleotide sequence ID" value="NZ_CP118166.1"/>
</dbReference>
<dbReference type="Proteomes" id="UP001214043">
    <property type="component" value="Chromosome"/>
</dbReference>
<evidence type="ECO:0000313" key="3">
    <source>
        <dbReference type="Proteomes" id="UP001214043"/>
    </source>
</evidence>
<dbReference type="EMBL" id="CP118166">
    <property type="protein sequence ID" value="WDI31083.1"/>
    <property type="molecule type" value="Genomic_DNA"/>
</dbReference>
<dbReference type="Pfam" id="PF00990">
    <property type="entry name" value="GGDEF"/>
    <property type="match status" value="1"/>
</dbReference>
<evidence type="ECO:0000313" key="2">
    <source>
        <dbReference type="EMBL" id="WDI31083.1"/>
    </source>
</evidence>
<keyword evidence="2" id="KW-0808">Transferase</keyword>
<gene>
    <name evidence="2" type="ORF">PUV54_14095</name>
</gene>
<dbReference type="PROSITE" id="PS50887">
    <property type="entry name" value="GGDEF"/>
    <property type="match status" value="1"/>
</dbReference>